<accession>A0A2N8NUC6</accession>
<feature type="transmembrane region" description="Helical" evidence="1">
    <location>
        <begin position="230"/>
        <end position="249"/>
    </location>
</feature>
<evidence type="ECO:0000313" key="4">
    <source>
        <dbReference type="Proteomes" id="UP000235945"/>
    </source>
</evidence>
<feature type="transmembrane region" description="Helical" evidence="1">
    <location>
        <begin position="277"/>
        <end position="301"/>
    </location>
</feature>
<keyword evidence="1" id="KW-0812">Transmembrane</keyword>
<keyword evidence="1" id="KW-1133">Transmembrane helix</keyword>
<dbReference type="Pfam" id="PF17198">
    <property type="entry name" value="AveC_like"/>
    <property type="match status" value="1"/>
</dbReference>
<proteinExistence type="predicted"/>
<dbReference type="EMBL" id="LGUI01000005">
    <property type="protein sequence ID" value="PNE32373.1"/>
    <property type="molecule type" value="Genomic_DNA"/>
</dbReference>
<protein>
    <submittedName>
        <fullName evidence="2">Putative membrane protein</fullName>
    </submittedName>
</protein>
<feature type="transmembrane region" description="Helical" evidence="1">
    <location>
        <begin position="16"/>
        <end position="39"/>
    </location>
</feature>
<dbReference type="OrthoDB" id="4307195at2"/>
<name>A0A2N8NUC6_STREU</name>
<dbReference type="InterPro" id="IPR033459">
    <property type="entry name" value="AveC-like"/>
</dbReference>
<sequence>MTQTQQIRRTAKPRPATVWAVLGAAYAVFQIQLFTRWAANGGLTSGPERDFHISTARATAALVFQGIAVVAILAIAIYVLRECLRRRTVTLNAAVFIGFNSLIWQDPLFDCVRAFVVFNRSVPYVSTWGPYLPGWNNPDAKLLIEPILAPSGLIMGILILWVWGQMALTTWLTRTRPAWSGIRLWTVAVLFGLIVNVVLESLFIVTGMWAYTATTPGTTVFAGHWYQLNLLHALLIAVTVPTPITVMWFHAHRKGRAPHIFRGSETLRPAVRGAVRLLAGVGYLNTWMLVFFVGTNLLAVFGGSMPADMPEYLWPR</sequence>
<dbReference type="Proteomes" id="UP000528608">
    <property type="component" value="Unassembled WGS sequence"/>
</dbReference>
<keyword evidence="1" id="KW-0472">Membrane</keyword>
<comment type="caution">
    <text evidence="3">The sequence shown here is derived from an EMBL/GenBank/DDBJ whole genome shotgun (WGS) entry which is preliminary data.</text>
</comment>
<dbReference type="RefSeq" id="WP_102919338.1">
    <property type="nucleotide sequence ID" value="NZ_JACHJF010000011.1"/>
</dbReference>
<keyword evidence="4" id="KW-1185">Reference proteome</keyword>
<feature type="transmembrane region" description="Helical" evidence="1">
    <location>
        <begin position="89"/>
        <end position="105"/>
    </location>
</feature>
<dbReference type="EMBL" id="JACHJF010000011">
    <property type="protein sequence ID" value="MBB5120224.1"/>
    <property type="molecule type" value="Genomic_DNA"/>
</dbReference>
<feature type="transmembrane region" description="Helical" evidence="1">
    <location>
        <begin position="142"/>
        <end position="163"/>
    </location>
</feature>
<gene>
    <name evidence="3" type="ORF">AF335_17335</name>
    <name evidence="2" type="ORF">FHS36_003666</name>
</gene>
<reference evidence="3" key="2">
    <citation type="submission" date="2015-07" db="EMBL/GenBank/DDBJ databases">
        <authorList>
            <person name="Noorani M."/>
        </authorList>
    </citation>
    <scope>NUCLEOTIDE SEQUENCE [LARGE SCALE GENOMIC DNA]</scope>
    <source>
        <strain evidence="3">ATCC 27428</strain>
    </source>
</reference>
<feature type="transmembrane region" description="Helical" evidence="1">
    <location>
        <begin position="59"/>
        <end position="80"/>
    </location>
</feature>
<organism evidence="3 4">
    <name type="scientific">Streptomyces eurocidicus</name>
    <name type="common">Streptoverticillium eurocidicus</name>
    <dbReference type="NCBI Taxonomy" id="66423"/>
    <lineage>
        <taxon>Bacteria</taxon>
        <taxon>Bacillati</taxon>
        <taxon>Actinomycetota</taxon>
        <taxon>Actinomycetes</taxon>
        <taxon>Kitasatosporales</taxon>
        <taxon>Streptomycetaceae</taxon>
        <taxon>Streptomyces</taxon>
    </lineage>
</organism>
<reference evidence="4" key="1">
    <citation type="submission" date="2015-07" db="EMBL/GenBank/DDBJ databases">
        <authorList>
            <person name="Graham D.E."/>
            <person name="Giannone R.J."/>
            <person name="Gulvik C.A."/>
            <person name="Hettich R.L."/>
            <person name="Klingeman D.M."/>
            <person name="Mahan K.M."/>
            <person name="Parry R.J."/>
            <person name="Spain J.C."/>
        </authorList>
    </citation>
    <scope>NUCLEOTIDE SEQUENCE [LARGE SCALE GENOMIC DNA]</scope>
    <source>
        <strain evidence="4">ATCC 27428</strain>
    </source>
</reference>
<dbReference type="AlphaFoldDB" id="A0A2N8NUC6"/>
<dbReference type="Proteomes" id="UP000235945">
    <property type="component" value="Unassembled WGS sequence"/>
</dbReference>
<evidence type="ECO:0000313" key="5">
    <source>
        <dbReference type="Proteomes" id="UP000528608"/>
    </source>
</evidence>
<feature type="transmembrane region" description="Helical" evidence="1">
    <location>
        <begin position="184"/>
        <end position="210"/>
    </location>
</feature>
<evidence type="ECO:0000256" key="1">
    <source>
        <dbReference type="SAM" id="Phobius"/>
    </source>
</evidence>
<evidence type="ECO:0000313" key="2">
    <source>
        <dbReference type="EMBL" id="MBB5120224.1"/>
    </source>
</evidence>
<reference evidence="2 5" key="3">
    <citation type="submission" date="2020-08" db="EMBL/GenBank/DDBJ databases">
        <title>Genomic Encyclopedia of Type Strains, Phase III (KMG-III): the genomes of soil and plant-associated and newly described type strains.</title>
        <authorList>
            <person name="Whitman W."/>
        </authorList>
    </citation>
    <scope>NUCLEOTIDE SEQUENCE [LARGE SCALE GENOMIC DNA]</scope>
    <source>
        <strain evidence="2 5">CECT 3259</strain>
    </source>
</reference>
<evidence type="ECO:0000313" key="3">
    <source>
        <dbReference type="EMBL" id="PNE32373.1"/>
    </source>
</evidence>